<protein>
    <submittedName>
        <fullName evidence="2">Glycosyltransferase</fullName>
        <ecNumber evidence="2">2.4.-.-</ecNumber>
    </submittedName>
</protein>
<feature type="domain" description="Glycosyl transferase family 1" evidence="1">
    <location>
        <begin position="206"/>
        <end position="359"/>
    </location>
</feature>
<organism evidence="2 3">
    <name type="scientific">Lactococcus nasutitermitis</name>
    <dbReference type="NCBI Taxonomy" id="1652957"/>
    <lineage>
        <taxon>Bacteria</taxon>
        <taxon>Bacillati</taxon>
        <taxon>Bacillota</taxon>
        <taxon>Bacilli</taxon>
        <taxon>Lactobacillales</taxon>
        <taxon>Streptococcaceae</taxon>
        <taxon>Lactococcus</taxon>
    </lineage>
</organism>
<dbReference type="EMBL" id="JBHSGD010000004">
    <property type="protein sequence ID" value="MFC4652179.1"/>
    <property type="molecule type" value="Genomic_DNA"/>
</dbReference>
<dbReference type="GO" id="GO:0016757">
    <property type="term" value="F:glycosyltransferase activity"/>
    <property type="evidence" value="ECO:0007669"/>
    <property type="project" value="UniProtKB-KW"/>
</dbReference>
<dbReference type="Proteomes" id="UP001595987">
    <property type="component" value="Unassembled WGS sequence"/>
</dbReference>
<dbReference type="PANTHER" id="PTHR12526">
    <property type="entry name" value="GLYCOSYLTRANSFERASE"/>
    <property type="match status" value="1"/>
</dbReference>
<dbReference type="RefSeq" id="WP_213533236.1">
    <property type="nucleotide sequence ID" value="NZ_BOVQ01000002.1"/>
</dbReference>
<keyword evidence="3" id="KW-1185">Reference proteome</keyword>
<keyword evidence="2" id="KW-0808">Transferase</keyword>
<dbReference type="InterPro" id="IPR001296">
    <property type="entry name" value="Glyco_trans_1"/>
</dbReference>
<evidence type="ECO:0000313" key="3">
    <source>
        <dbReference type="Proteomes" id="UP001595987"/>
    </source>
</evidence>
<name>A0ABV9JDQ6_9LACT</name>
<accession>A0ABV9JDQ6</accession>
<dbReference type="Gene3D" id="3.40.50.2000">
    <property type="entry name" value="Glycogen Phosphorylase B"/>
    <property type="match status" value="2"/>
</dbReference>
<dbReference type="SUPFAM" id="SSF53756">
    <property type="entry name" value="UDP-Glycosyltransferase/glycogen phosphorylase"/>
    <property type="match status" value="1"/>
</dbReference>
<dbReference type="Pfam" id="PF00534">
    <property type="entry name" value="Glycos_transf_1"/>
    <property type="match status" value="1"/>
</dbReference>
<proteinExistence type="predicted"/>
<comment type="caution">
    <text evidence="2">The sequence shown here is derived from an EMBL/GenBank/DDBJ whole genome shotgun (WGS) entry which is preliminary data.</text>
</comment>
<gene>
    <name evidence="2" type="ORF">ACFO26_04595</name>
</gene>
<sequence length="386" mass="44260">MNKKAKILVISGVPSKEGGSNLALIENILRLRENFDFLVVVPRAGAFTEKLQQLSIPFVVIKSRTWTHRRDRTGKLRVFNRLIKMIYNLRADFNIIKLHRKEKFSLVYINISATNVGAIAAHYLKLPLLWHLREYSSEDQNVSFDFPKFVAHSMRKATLIPISESVKEYYLKFIGNTAKFHKINDGIESENYAEISSLEQVTPETLKLTFLGGYEESKRLLDVLEAIKILKEKDRKLCLNVFGSGYQENIKFYSELAEKLDISDVVTFHSFAENLEEIYKNSHVVISARTEAFGRVVAEAMCSGRIVIGTNTGASPELIENEKNGYLFELKNPQDLSKTLENISQNWETLVTYINQNRKSYISKFSSKTTTTNLKKLLEQELEKNN</sequence>
<evidence type="ECO:0000313" key="2">
    <source>
        <dbReference type="EMBL" id="MFC4652179.1"/>
    </source>
</evidence>
<reference evidence="3" key="1">
    <citation type="journal article" date="2019" name="Int. J. Syst. Evol. Microbiol.">
        <title>The Global Catalogue of Microorganisms (GCM) 10K type strain sequencing project: providing services to taxonomists for standard genome sequencing and annotation.</title>
        <authorList>
            <consortium name="The Broad Institute Genomics Platform"/>
            <consortium name="The Broad Institute Genome Sequencing Center for Infectious Disease"/>
            <person name="Wu L."/>
            <person name="Ma J."/>
        </authorList>
    </citation>
    <scope>NUCLEOTIDE SEQUENCE [LARGE SCALE GENOMIC DNA]</scope>
    <source>
        <strain evidence="3">CCUG 63287</strain>
    </source>
</reference>
<dbReference type="EC" id="2.4.-.-" evidence="2"/>
<keyword evidence="2" id="KW-0328">Glycosyltransferase</keyword>
<evidence type="ECO:0000259" key="1">
    <source>
        <dbReference type="Pfam" id="PF00534"/>
    </source>
</evidence>